<evidence type="ECO:0008006" key="3">
    <source>
        <dbReference type="Google" id="ProtNLM"/>
    </source>
</evidence>
<feature type="compositionally biased region" description="Basic and acidic residues" evidence="1">
    <location>
        <begin position="100"/>
        <end position="111"/>
    </location>
</feature>
<reference evidence="2" key="1">
    <citation type="submission" date="2020-06" db="EMBL/GenBank/DDBJ databases">
        <authorList>
            <person name="Li T."/>
            <person name="Hu X."/>
            <person name="Zhang T."/>
            <person name="Song X."/>
            <person name="Zhang H."/>
            <person name="Dai N."/>
            <person name="Sheng W."/>
            <person name="Hou X."/>
            <person name="Wei L."/>
        </authorList>
    </citation>
    <scope>NUCLEOTIDE SEQUENCE</scope>
    <source>
        <strain evidence="2">KEN1</strain>
        <tissue evidence="2">Leaf</tissue>
    </source>
</reference>
<evidence type="ECO:0000256" key="1">
    <source>
        <dbReference type="SAM" id="MobiDB-lite"/>
    </source>
</evidence>
<reference evidence="2" key="2">
    <citation type="journal article" date="2024" name="Plant">
        <title>Genomic evolution and insights into agronomic trait innovations of Sesamum species.</title>
        <authorList>
            <person name="Miao H."/>
            <person name="Wang L."/>
            <person name="Qu L."/>
            <person name="Liu H."/>
            <person name="Sun Y."/>
            <person name="Le M."/>
            <person name="Wang Q."/>
            <person name="Wei S."/>
            <person name="Zheng Y."/>
            <person name="Lin W."/>
            <person name="Duan Y."/>
            <person name="Cao H."/>
            <person name="Xiong S."/>
            <person name="Wang X."/>
            <person name="Wei L."/>
            <person name="Li C."/>
            <person name="Ma Q."/>
            <person name="Ju M."/>
            <person name="Zhao R."/>
            <person name="Li G."/>
            <person name="Mu C."/>
            <person name="Tian Q."/>
            <person name="Mei H."/>
            <person name="Zhang T."/>
            <person name="Gao T."/>
            <person name="Zhang H."/>
        </authorList>
    </citation>
    <scope>NUCLEOTIDE SEQUENCE</scope>
    <source>
        <strain evidence="2">KEN1</strain>
    </source>
</reference>
<proteinExistence type="predicted"/>
<feature type="compositionally biased region" description="Basic and acidic residues" evidence="1">
    <location>
        <begin position="75"/>
        <end position="84"/>
    </location>
</feature>
<name>A0AAW2VZP5_9LAMI</name>
<evidence type="ECO:0000313" key="2">
    <source>
        <dbReference type="EMBL" id="KAL0433951.1"/>
    </source>
</evidence>
<gene>
    <name evidence="2" type="ORF">Slati_2729400</name>
</gene>
<organism evidence="2">
    <name type="scientific">Sesamum latifolium</name>
    <dbReference type="NCBI Taxonomy" id="2727402"/>
    <lineage>
        <taxon>Eukaryota</taxon>
        <taxon>Viridiplantae</taxon>
        <taxon>Streptophyta</taxon>
        <taxon>Embryophyta</taxon>
        <taxon>Tracheophyta</taxon>
        <taxon>Spermatophyta</taxon>
        <taxon>Magnoliopsida</taxon>
        <taxon>eudicotyledons</taxon>
        <taxon>Gunneridae</taxon>
        <taxon>Pentapetalae</taxon>
        <taxon>asterids</taxon>
        <taxon>lamiids</taxon>
        <taxon>Lamiales</taxon>
        <taxon>Pedaliaceae</taxon>
        <taxon>Sesamum</taxon>
    </lineage>
</organism>
<dbReference type="EMBL" id="JACGWN010000009">
    <property type="protein sequence ID" value="KAL0433951.1"/>
    <property type="molecule type" value="Genomic_DNA"/>
</dbReference>
<accession>A0AAW2VZP5</accession>
<dbReference type="AlphaFoldDB" id="A0AAW2VZP5"/>
<sequence length="172" mass="19931">MAIEEKGLLTRPRFWKEGPQRPQSDKFCRFHNNYGHTTEECHHLKNEIERLIQNGYLQEYICWEKARGTGLYQKKETDRTKEAKVANPEASPRGGPKMGTNEKIDPNDPPRKGVIRMIIGGPIRGDSHHARKAEIRRAHNETITEILDVEIVEDAPIIQFRRAKTFRTQECS</sequence>
<comment type="caution">
    <text evidence="2">The sequence shown here is derived from an EMBL/GenBank/DDBJ whole genome shotgun (WGS) entry which is preliminary data.</text>
</comment>
<feature type="region of interest" description="Disordered" evidence="1">
    <location>
        <begin position="75"/>
        <end position="111"/>
    </location>
</feature>
<protein>
    <recommendedName>
        <fullName evidence="3">Reverse transcriptase domain-containing protein</fullName>
    </recommendedName>
</protein>